<evidence type="ECO:0000256" key="7">
    <source>
        <dbReference type="ARBA" id="ARBA00023128"/>
    </source>
</evidence>
<sequence>MRLFQMSDDKLKNLRTIEPIDPGSKQTRWDAIKNDVNMFKEVWKAKPMSETLCMKEAFILGIPGSFICGLATFLLTTNRRRVMQVSIISLPLITFTRFQQCRLQKSHERNAAVLLQKLLRAKTLTDGTSRQKEYEELLQHSRTDLLKMEKEIDQLIAKQEKGLD</sequence>
<dbReference type="PANTHER" id="PTHR31586">
    <property type="entry name" value="CYTOCHROME C OXIDASE PROTEIN 20"/>
    <property type="match status" value="1"/>
</dbReference>
<dbReference type="OrthoDB" id="10001707at2759"/>
<evidence type="ECO:0000313" key="14">
    <source>
        <dbReference type="EMBL" id="CAF3703955.1"/>
    </source>
</evidence>
<protein>
    <recommendedName>
        <fullName evidence="3">Cytochrome c oxidase assembly protein COX20, mitochondrial</fullName>
    </recommendedName>
</protein>
<keyword evidence="5" id="KW-0999">Mitochondrion inner membrane</keyword>
<comment type="similarity">
    <text evidence="2">Belongs to the COX20 family.</text>
</comment>
<keyword evidence="9" id="KW-0175">Coiled coil</keyword>
<dbReference type="EMBL" id="CAJOBC010001882">
    <property type="protein sequence ID" value="CAF3703955.1"/>
    <property type="molecule type" value="Genomic_DNA"/>
</dbReference>
<feature type="transmembrane region" description="Helical" evidence="10">
    <location>
        <begin position="57"/>
        <end position="76"/>
    </location>
</feature>
<evidence type="ECO:0000313" key="15">
    <source>
        <dbReference type="Proteomes" id="UP000663829"/>
    </source>
</evidence>
<proteinExistence type="inferred from homology"/>
<dbReference type="Pfam" id="PF12597">
    <property type="entry name" value="Cox20"/>
    <property type="match status" value="1"/>
</dbReference>
<dbReference type="PRINTS" id="PR02049">
    <property type="entry name" value="PROTEINF36A"/>
</dbReference>
<comment type="subcellular location">
    <subcellularLocation>
        <location evidence="1">Mitochondrion inner membrane</location>
    </subcellularLocation>
</comment>
<dbReference type="Proteomes" id="UP000663829">
    <property type="component" value="Unassembled WGS sequence"/>
</dbReference>
<name>A0A814B6Z1_9BILA</name>
<evidence type="ECO:0000256" key="9">
    <source>
        <dbReference type="SAM" id="Coils"/>
    </source>
</evidence>
<gene>
    <name evidence="12" type="ORF">GPM918_LOCUS9879</name>
    <name evidence="11" type="ORF">OVA965_LOCUS722</name>
    <name evidence="14" type="ORF">SRO942_LOCUS9880</name>
    <name evidence="13" type="ORF">TMI583_LOCUS722</name>
</gene>
<keyword evidence="7" id="KW-0496">Mitochondrion</keyword>
<dbReference type="GO" id="GO:0005743">
    <property type="term" value="C:mitochondrial inner membrane"/>
    <property type="evidence" value="ECO:0007669"/>
    <property type="project" value="UniProtKB-SubCell"/>
</dbReference>
<dbReference type="EMBL" id="CAJOBA010000110">
    <property type="protein sequence ID" value="CAF3504920.1"/>
    <property type="molecule type" value="Genomic_DNA"/>
</dbReference>
<dbReference type="InterPro" id="IPR022533">
    <property type="entry name" value="Cox20"/>
</dbReference>
<feature type="coiled-coil region" evidence="9">
    <location>
        <begin position="131"/>
        <end position="158"/>
    </location>
</feature>
<reference evidence="12" key="1">
    <citation type="submission" date="2021-02" db="EMBL/GenBank/DDBJ databases">
        <authorList>
            <person name="Nowell W R."/>
        </authorList>
    </citation>
    <scope>NUCLEOTIDE SEQUENCE</scope>
</reference>
<comment type="caution">
    <text evidence="12">The sequence shown here is derived from an EMBL/GenBank/DDBJ whole genome shotgun (WGS) entry which is preliminary data.</text>
</comment>
<evidence type="ECO:0000256" key="4">
    <source>
        <dbReference type="ARBA" id="ARBA00022692"/>
    </source>
</evidence>
<dbReference type="EMBL" id="CAJNOK010000110">
    <property type="protein sequence ID" value="CAF0729900.1"/>
    <property type="molecule type" value="Genomic_DNA"/>
</dbReference>
<dbReference type="PANTHER" id="PTHR31586:SF1">
    <property type="entry name" value="CYTOCHROME C OXIDASE ASSEMBLY PROTEIN COX20, MITOCHONDRIAL"/>
    <property type="match status" value="1"/>
</dbReference>
<evidence type="ECO:0000256" key="6">
    <source>
        <dbReference type="ARBA" id="ARBA00022989"/>
    </source>
</evidence>
<organism evidence="12 15">
    <name type="scientific">Didymodactylos carnosus</name>
    <dbReference type="NCBI Taxonomy" id="1234261"/>
    <lineage>
        <taxon>Eukaryota</taxon>
        <taxon>Metazoa</taxon>
        <taxon>Spiralia</taxon>
        <taxon>Gnathifera</taxon>
        <taxon>Rotifera</taxon>
        <taxon>Eurotatoria</taxon>
        <taxon>Bdelloidea</taxon>
        <taxon>Philodinida</taxon>
        <taxon>Philodinidae</taxon>
        <taxon>Didymodactylos</taxon>
    </lineage>
</organism>
<dbReference type="Proteomes" id="UP000682733">
    <property type="component" value="Unassembled WGS sequence"/>
</dbReference>
<dbReference type="Proteomes" id="UP000677228">
    <property type="component" value="Unassembled WGS sequence"/>
</dbReference>
<dbReference type="AlphaFoldDB" id="A0A814B6Z1"/>
<evidence type="ECO:0000256" key="1">
    <source>
        <dbReference type="ARBA" id="ARBA00004273"/>
    </source>
</evidence>
<evidence type="ECO:0000313" key="12">
    <source>
        <dbReference type="EMBL" id="CAF0925223.1"/>
    </source>
</evidence>
<evidence type="ECO:0000256" key="5">
    <source>
        <dbReference type="ARBA" id="ARBA00022792"/>
    </source>
</evidence>
<evidence type="ECO:0000313" key="13">
    <source>
        <dbReference type="EMBL" id="CAF3504920.1"/>
    </source>
</evidence>
<evidence type="ECO:0000313" key="11">
    <source>
        <dbReference type="EMBL" id="CAF0729900.1"/>
    </source>
</evidence>
<keyword evidence="15" id="KW-1185">Reference proteome</keyword>
<accession>A0A814B6Z1</accession>
<evidence type="ECO:0000256" key="3">
    <source>
        <dbReference type="ARBA" id="ARBA00017689"/>
    </source>
</evidence>
<dbReference type="GO" id="GO:0033617">
    <property type="term" value="P:mitochondrial respiratory chain complex IV assembly"/>
    <property type="evidence" value="ECO:0007669"/>
    <property type="project" value="InterPro"/>
</dbReference>
<evidence type="ECO:0000256" key="2">
    <source>
        <dbReference type="ARBA" id="ARBA00009575"/>
    </source>
</evidence>
<dbReference type="Proteomes" id="UP000681722">
    <property type="component" value="Unassembled WGS sequence"/>
</dbReference>
<evidence type="ECO:0000256" key="10">
    <source>
        <dbReference type="SAM" id="Phobius"/>
    </source>
</evidence>
<keyword evidence="4 10" id="KW-0812">Transmembrane</keyword>
<keyword evidence="8 10" id="KW-0472">Membrane</keyword>
<dbReference type="EMBL" id="CAJNOQ010001882">
    <property type="protein sequence ID" value="CAF0925223.1"/>
    <property type="molecule type" value="Genomic_DNA"/>
</dbReference>
<evidence type="ECO:0000256" key="8">
    <source>
        <dbReference type="ARBA" id="ARBA00023136"/>
    </source>
</evidence>
<keyword evidence="6 10" id="KW-1133">Transmembrane helix</keyword>